<feature type="region of interest" description="Disordered" evidence="1">
    <location>
        <begin position="143"/>
        <end position="188"/>
    </location>
</feature>
<accession>A0A854QBX4</accession>
<dbReference type="AlphaFoldDB" id="A0A854QBX4"/>
<sequence length="285" mass="32824">MYDLAYEEELRQQTVMAEVLPDAEMWRKWEKTEAPLRQGRGWHPRLDRHFLELLVISEIHCLSYPLDKNNAPSGHAERVHRHASRVRRIACERIGAERLHAYCERVKEAFEAYMMDGWARIQAHAQAQMRGQIRGQIEMNHFEDAEDEEIDENRGRKLERGNGSMIREVSPVQKSSTENSSALTDPFSDYEDEEDLSHLLEVDLKEVQLDELSEEEFEENFGDSASINATLGTNRSEIAGTRMNVDSERTYSSLASSEKRGPQIRIQAPEIIKEASRNVRLAVQA</sequence>
<protein>
    <submittedName>
        <fullName evidence="2">Uncharacterized protein</fullName>
    </submittedName>
</protein>
<evidence type="ECO:0000313" key="2">
    <source>
        <dbReference type="EMBL" id="OXG19882.1"/>
    </source>
</evidence>
<evidence type="ECO:0000313" key="3">
    <source>
        <dbReference type="Proteomes" id="UP000199727"/>
    </source>
</evidence>
<dbReference type="EMBL" id="AMKT01000049">
    <property type="protein sequence ID" value="OXG19882.1"/>
    <property type="molecule type" value="Genomic_DNA"/>
</dbReference>
<evidence type="ECO:0000256" key="1">
    <source>
        <dbReference type="SAM" id="MobiDB-lite"/>
    </source>
</evidence>
<dbReference type="OrthoDB" id="2574883at2759"/>
<proteinExistence type="predicted"/>
<feature type="compositionally biased region" description="Polar residues" evidence="1">
    <location>
        <begin position="172"/>
        <end position="183"/>
    </location>
</feature>
<organism evidence="2 3">
    <name type="scientific">Cryptococcus neoformans Tu259-1</name>
    <dbReference type="NCBI Taxonomy" id="1230072"/>
    <lineage>
        <taxon>Eukaryota</taxon>
        <taxon>Fungi</taxon>
        <taxon>Dikarya</taxon>
        <taxon>Basidiomycota</taxon>
        <taxon>Agaricomycotina</taxon>
        <taxon>Tremellomycetes</taxon>
        <taxon>Tremellales</taxon>
        <taxon>Cryptococcaceae</taxon>
        <taxon>Cryptococcus</taxon>
        <taxon>Cryptococcus neoformans species complex</taxon>
    </lineage>
</organism>
<name>A0A854QBX4_CRYNE</name>
<dbReference type="Proteomes" id="UP000199727">
    <property type="component" value="Unassembled WGS sequence"/>
</dbReference>
<gene>
    <name evidence="2" type="ORF">C361_03942</name>
</gene>
<reference evidence="2 3" key="1">
    <citation type="submission" date="2017-06" db="EMBL/GenBank/DDBJ databases">
        <title>Global population genomics of the pathogenic fungus Cryptococcus neoformans var. grubii.</title>
        <authorList>
            <person name="Cuomo C."/>
            <person name="Litvintseva A."/>
            <person name="Chen Y."/>
            <person name="Young S."/>
            <person name="Zeng Q."/>
            <person name="Chapman S."/>
            <person name="Gujja S."/>
            <person name="Saif S."/>
            <person name="Birren B."/>
        </authorList>
    </citation>
    <scope>NUCLEOTIDE SEQUENCE [LARGE SCALE GENOMIC DNA]</scope>
    <source>
        <strain evidence="2 3">Tu259-1</strain>
    </source>
</reference>
<comment type="caution">
    <text evidence="2">The sequence shown here is derived from an EMBL/GenBank/DDBJ whole genome shotgun (WGS) entry which is preliminary data.</text>
</comment>